<dbReference type="RefSeq" id="WP_117391595.1">
    <property type="nucleotide sequence ID" value="NZ_QWDC01000002.1"/>
</dbReference>
<dbReference type="AlphaFoldDB" id="A0A372NRW7"/>
<protein>
    <submittedName>
        <fullName evidence="1">Uncharacterized protein</fullName>
    </submittedName>
</protein>
<organism evidence="1 2">
    <name type="scientific">Mucilaginibacter conchicola</name>
    <dbReference type="NCBI Taxonomy" id="2303333"/>
    <lineage>
        <taxon>Bacteria</taxon>
        <taxon>Pseudomonadati</taxon>
        <taxon>Bacteroidota</taxon>
        <taxon>Sphingobacteriia</taxon>
        <taxon>Sphingobacteriales</taxon>
        <taxon>Sphingobacteriaceae</taxon>
        <taxon>Mucilaginibacter</taxon>
    </lineage>
</organism>
<sequence length="92" mass="10430">MDVTFFFSAKKKVTKEKTRDLVTRYNVFALAMPVLPARYTMSHFFDSVMPVFPLHLLSAQKLRAKAGRTMMALCGRKGIAKSITEAMAREVE</sequence>
<dbReference type="EMBL" id="QWDC01000002">
    <property type="protein sequence ID" value="RFZ91882.1"/>
    <property type="molecule type" value="Genomic_DNA"/>
</dbReference>
<comment type="caution">
    <text evidence="1">The sequence shown here is derived from an EMBL/GenBank/DDBJ whole genome shotgun (WGS) entry which is preliminary data.</text>
</comment>
<proteinExistence type="predicted"/>
<evidence type="ECO:0000313" key="1">
    <source>
        <dbReference type="EMBL" id="RFZ91882.1"/>
    </source>
</evidence>
<dbReference type="Proteomes" id="UP000264217">
    <property type="component" value="Unassembled WGS sequence"/>
</dbReference>
<name>A0A372NRW7_9SPHI</name>
<dbReference type="OrthoDB" id="9957761at2"/>
<gene>
    <name evidence="1" type="ORF">D0C36_10555</name>
</gene>
<accession>A0A372NRW7</accession>
<reference evidence="1 2" key="1">
    <citation type="submission" date="2018-08" db="EMBL/GenBank/DDBJ databases">
        <title>Mucilaginibacter sp. MYSH2.</title>
        <authorList>
            <person name="Seo T."/>
        </authorList>
    </citation>
    <scope>NUCLEOTIDE SEQUENCE [LARGE SCALE GENOMIC DNA]</scope>
    <source>
        <strain evidence="1 2">MYSH2</strain>
    </source>
</reference>
<evidence type="ECO:0000313" key="2">
    <source>
        <dbReference type="Proteomes" id="UP000264217"/>
    </source>
</evidence>
<keyword evidence="2" id="KW-1185">Reference proteome</keyword>